<proteinExistence type="predicted"/>
<dbReference type="AlphaFoldDB" id="A0AAJ0C9E6"/>
<dbReference type="GeneID" id="85308957"/>
<evidence type="ECO:0000313" key="3">
    <source>
        <dbReference type="EMBL" id="KAK1772599.1"/>
    </source>
</evidence>
<keyword evidence="2" id="KW-0732">Signal</keyword>
<feature type="chain" id="PRO_5042537114" evidence="2">
    <location>
        <begin position="20"/>
        <end position="112"/>
    </location>
</feature>
<gene>
    <name evidence="3" type="ORF">QBC33DRAFT_510449</name>
</gene>
<feature type="region of interest" description="Disordered" evidence="1">
    <location>
        <begin position="66"/>
        <end position="86"/>
    </location>
</feature>
<evidence type="ECO:0000256" key="2">
    <source>
        <dbReference type="SAM" id="SignalP"/>
    </source>
</evidence>
<dbReference type="Proteomes" id="UP001244011">
    <property type="component" value="Unassembled WGS sequence"/>
</dbReference>
<keyword evidence="4" id="KW-1185">Reference proteome</keyword>
<evidence type="ECO:0000256" key="1">
    <source>
        <dbReference type="SAM" id="MobiDB-lite"/>
    </source>
</evidence>
<dbReference type="RefSeq" id="XP_060288812.1">
    <property type="nucleotide sequence ID" value="XM_060425770.1"/>
</dbReference>
<dbReference type="EMBL" id="MU838997">
    <property type="protein sequence ID" value="KAK1772599.1"/>
    <property type="molecule type" value="Genomic_DNA"/>
</dbReference>
<evidence type="ECO:0000313" key="4">
    <source>
        <dbReference type="Proteomes" id="UP001244011"/>
    </source>
</evidence>
<organism evidence="3 4">
    <name type="scientific">Phialemonium atrogriseum</name>
    <dbReference type="NCBI Taxonomy" id="1093897"/>
    <lineage>
        <taxon>Eukaryota</taxon>
        <taxon>Fungi</taxon>
        <taxon>Dikarya</taxon>
        <taxon>Ascomycota</taxon>
        <taxon>Pezizomycotina</taxon>
        <taxon>Sordariomycetes</taxon>
        <taxon>Sordariomycetidae</taxon>
        <taxon>Cephalothecales</taxon>
        <taxon>Cephalothecaceae</taxon>
        <taxon>Phialemonium</taxon>
    </lineage>
</organism>
<comment type="caution">
    <text evidence="3">The sequence shown here is derived from an EMBL/GenBank/DDBJ whole genome shotgun (WGS) entry which is preliminary data.</text>
</comment>
<reference evidence="3" key="1">
    <citation type="submission" date="2023-06" db="EMBL/GenBank/DDBJ databases">
        <title>Genome-scale phylogeny and comparative genomics of the fungal order Sordariales.</title>
        <authorList>
            <consortium name="Lawrence Berkeley National Laboratory"/>
            <person name="Hensen N."/>
            <person name="Bonometti L."/>
            <person name="Westerberg I."/>
            <person name="Brannstrom I.O."/>
            <person name="Guillou S."/>
            <person name="Cros-Aarteil S."/>
            <person name="Calhoun S."/>
            <person name="Haridas S."/>
            <person name="Kuo A."/>
            <person name="Mondo S."/>
            <person name="Pangilinan J."/>
            <person name="Riley R."/>
            <person name="Labutti K."/>
            <person name="Andreopoulos B."/>
            <person name="Lipzen A."/>
            <person name="Chen C."/>
            <person name="Yanf M."/>
            <person name="Daum C."/>
            <person name="Ng V."/>
            <person name="Clum A."/>
            <person name="Steindorff A."/>
            <person name="Ohm R."/>
            <person name="Martin F."/>
            <person name="Silar P."/>
            <person name="Natvig D."/>
            <person name="Lalanne C."/>
            <person name="Gautier V."/>
            <person name="Ament-Velasquez S.L."/>
            <person name="Kruys A."/>
            <person name="Hutchinson M.I."/>
            <person name="Powell A.J."/>
            <person name="Barry K."/>
            <person name="Miller A.N."/>
            <person name="Grigoriev I.V."/>
            <person name="Debuchy R."/>
            <person name="Gladieux P."/>
            <person name="Thoren M.H."/>
            <person name="Johannesson H."/>
        </authorList>
    </citation>
    <scope>NUCLEOTIDE SEQUENCE</scope>
    <source>
        <strain evidence="3">8032-3</strain>
    </source>
</reference>
<sequence length="112" mass="11946">MSALPVAAFCTFLAPGAVSRLLYPSCSGVLIGDKRFLKPMWQTLCTPGSELHDSFGQTVVLATGPPIGNNIPGPRQAGQERERSPAAGAIRKSALVELDPWTQWSEARLAIV</sequence>
<protein>
    <submittedName>
        <fullName evidence="3">Uncharacterized protein</fullName>
    </submittedName>
</protein>
<name>A0AAJ0C9E6_9PEZI</name>
<accession>A0AAJ0C9E6</accession>
<feature type="signal peptide" evidence="2">
    <location>
        <begin position="1"/>
        <end position="19"/>
    </location>
</feature>